<protein>
    <submittedName>
        <fullName evidence="3">Annexin A11-like</fullName>
    </submittedName>
</protein>
<reference evidence="3" key="1">
    <citation type="submission" date="2025-08" db="UniProtKB">
        <authorList>
            <consortium name="RefSeq"/>
        </authorList>
    </citation>
    <scope>IDENTIFICATION</scope>
    <source>
        <tissue evidence="3">Skeletal muscle</tissue>
    </source>
</reference>
<gene>
    <name evidence="3" type="primary">LOC106553727</name>
</gene>
<dbReference type="GO" id="GO:0005509">
    <property type="term" value="F:calcium ion binding"/>
    <property type="evidence" value="ECO:0007669"/>
    <property type="project" value="InterPro"/>
</dbReference>
<dbReference type="KEGG" id="tsr:106553727"/>
<feature type="region of interest" description="Disordered" evidence="1">
    <location>
        <begin position="1"/>
        <end position="94"/>
    </location>
</feature>
<accession>A0A6I9YUU3</accession>
<dbReference type="RefSeq" id="XP_013927764.1">
    <property type="nucleotide sequence ID" value="XM_014072289.1"/>
</dbReference>
<dbReference type="GO" id="GO:0005544">
    <property type="term" value="F:calcium-dependent phospholipid binding"/>
    <property type="evidence" value="ECO:0007669"/>
    <property type="project" value="InterPro"/>
</dbReference>
<sequence>MSGTFGGANVPQGMYPPAPGGYPSAAPGGFGQPPPQGQQPYGMYPPPPGGNPPTGMPSYPSYPGGPMPPAAAQQPQPVPYPGQQPMPSYPSGPAVNPSMPSYPGSPMPTVTPGVVRTFFSVYFGSLLLVGRGKRKDVDLIKDLKSEISGNFEKTILAMLKTPVLFDVTEIQEAIKVCI</sequence>
<feature type="compositionally biased region" description="Pro residues" evidence="1">
    <location>
        <begin position="32"/>
        <end position="55"/>
    </location>
</feature>
<dbReference type="Proteomes" id="UP000504617">
    <property type="component" value="Unplaced"/>
</dbReference>
<proteinExistence type="predicted"/>
<dbReference type="SUPFAM" id="SSF47874">
    <property type="entry name" value="Annexin"/>
    <property type="match status" value="1"/>
</dbReference>
<organism evidence="2 3">
    <name type="scientific">Thamnophis sirtalis</name>
    <dbReference type="NCBI Taxonomy" id="35019"/>
    <lineage>
        <taxon>Eukaryota</taxon>
        <taxon>Metazoa</taxon>
        <taxon>Chordata</taxon>
        <taxon>Craniata</taxon>
        <taxon>Vertebrata</taxon>
        <taxon>Euteleostomi</taxon>
        <taxon>Lepidosauria</taxon>
        <taxon>Squamata</taxon>
        <taxon>Bifurcata</taxon>
        <taxon>Unidentata</taxon>
        <taxon>Episquamata</taxon>
        <taxon>Toxicofera</taxon>
        <taxon>Serpentes</taxon>
        <taxon>Colubroidea</taxon>
        <taxon>Colubridae</taxon>
        <taxon>Natricinae</taxon>
        <taxon>Thamnophis</taxon>
    </lineage>
</organism>
<keyword evidence="2" id="KW-1185">Reference proteome</keyword>
<dbReference type="InterPro" id="IPR037104">
    <property type="entry name" value="Annexin_sf"/>
</dbReference>
<dbReference type="GeneID" id="106553727"/>
<evidence type="ECO:0000313" key="3">
    <source>
        <dbReference type="RefSeq" id="XP_013927764.1"/>
    </source>
</evidence>
<name>A0A6I9YUU3_9SAUR</name>
<dbReference type="OrthoDB" id="37886at2759"/>
<feature type="compositionally biased region" description="Pro residues" evidence="1">
    <location>
        <begin position="76"/>
        <end position="90"/>
    </location>
</feature>
<dbReference type="AlphaFoldDB" id="A0A6I9YUU3"/>
<evidence type="ECO:0000313" key="2">
    <source>
        <dbReference type="Proteomes" id="UP000504617"/>
    </source>
</evidence>
<evidence type="ECO:0000256" key="1">
    <source>
        <dbReference type="SAM" id="MobiDB-lite"/>
    </source>
</evidence>